<dbReference type="SUPFAM" id="SSF56784">
    <property type="entry name" value="HAD-like"/>
    <property type="match status" value="1"/>
</dbReference>
<protein>
    <recommendedName>
        <fullName evidence="4">HAD-superfamily hydrolase</fullName>
    </recommendedName>
</protein>
<dbReference type="PANTHER" id="PTHR14269">
    <property type="entry name" value="CDP-DIACYLGLYCEROL--GLYCEROL-3-PHOSPHATE 3-PHOSPHATIDYLTRANSFERASE-RELATED"/>
    <property type="match status" value="1"/>
</dbReference>
<dbReference type="GO" id="GO:0005739">
    <property type="term" value="C:mitochondrion"/>
    <property type="evidence" value="ECO:0007669"/>
    <property type="project" value="TreeGrafter"/>
</dbReference>
<dbReference type="EMBL" id="CAJVRM010000251">
    <property type="protein sequence ID" value="CAG8978318.1"/>
    <property type="molecule type" value="Genomic_DNA"/>
</dbReference>
<dbReference type="AlphaFoldDB" id="A0A9N9LR41"/>
<proteinExistence type="predicted"/>
<accession>A0A9N9LR41</accession>
<dbReference type="InterPro" id="IPR023214">
    <property type="entry name" value="HAD_sf"/>
</dbReference>
<dbReference type="Gene3D" id="3.40.50.1000">
    <property type="entry name" value="HAD superfamily/HAD-like"/>
    <property type="match status" value="2"/>
</dbReference>
<dbReference type="InterPro" id="IPR050324">
    <property type="entry name" value="CDP-alcohol_PTase-I"/>
</dbReference>
<keyword evidence="3" id="KW-1185">Reference proteome</keyword>
<evidence type="ECO:0000313" key="2">
    <source>
        <dbReference type="EMBL" id="CAG8978318.1"/>
    </source>
</evidence>
<comment type="caution">
    <text evidence="2">The sequence shown here is derived from an EMBL/GenBank/DDBJ whole genome shotgun (WGS) entry which is preliminary data.</text>
</comment>
<feature type="region of interest" description="Disordered" evidence="1">
    <location>
        <begin position="26"/>
        <end position="51"/>
    </location>
</feature>
<organism evidence="2 3">
    <name type="scientific">Hymenoscyphus albidus</name>
    <dbReference type="NCBI Taxonomy" id="595503"/>
    <lineage>
        <taxon>Eukaryota</taxon>
        <taxon>Fungi</taxon>
        <taxon>Dikarya</taxon>
        <taxon>Ascomycota</taxon>
        <taxon>Pezizomycotina</taxon>
        <taxon>Leotiomycetes</taxon>
        <taxon>Helotiales</taxon>
        <taxon>Helotiaceae</taxon>
        <taxon>Hymenoscyphus</taxon>
    </lineage>
</organism>
<dbReference type="InterPro" id="IPR006357">
    <property type="entry name" value="HAD-SF_hydro_IIA"/>
</dbReference>
<reference evidence="2" key="1">
    <citation type="submission" date="2021-07" db="EMBL/GenBank/DDBJ databases">
        <authorList>
            <person name="Durling M."/>
        </authorList>
    </citation>
    <scope>NUCLEOTIDE SEQUENCE</scope>
</reference>
<evidence type="ECO:0000313" key="3">
    <source>
        <dbReference type="Proteomes" id="UP000701801"/>
    </source>
</evidence>
<evidence type="ECO:0008006" key="4">
    <source>
        <dbReference type="Google" id="ProtNLM"/>
    </source>
</evidence>
<dbReference type="Pfam" id="PF13344">
    <property type="entry name" value="Hydrolase_6"/>
    <property type="match status" value="1"/>
</dbReference>
<evidence type="ECO:0000256" key="1">
    <source>
        <dbReference type="SAM" id="MobiDB-lite"/>
    </source>
</evidence>
<dbReference type="PANTHER" id="PTHR14269:SF57">
    <property type="entry name" value="SUPERFAMILY HYDROLASE, PUTATIVE (AFU_ORTHOLOGUE AFUA_2G02580)-RELATED"/>
    <property type="match status" value="1"/>
</dbReference>
<dbReference type="InterPro" id="IPR006353">
    <property type="entry name" value="HAD-SF_hydro_IIA_CECR5"/>
</dbReference>
<dbReference type="FunFam" id="3.40.50.1000:FF:000069">
    <property type="entry name" value="HAD-superfamily subfamily IIA hydrolase"/>
    <property type="match status" value="1"/>
</dbReference>
<dbReference type="NCBIfam" id="TIGR01456">
    <property type="entry name" value="CECR5"/>
    <property type="match status" value="1"/>
</dbReference>
<dbReference type="Pfam" id="PF13242">
    <property type="entry name" value="Hydrolase_like"/>
    <property type="match status" value="1"/>
</dbReference>
<dbReference type="InterPro" id="IPR036412">
    <property type="entry name" value="HAD-like_sf"/>
</dbReference>
<dbReference type="Proteomes" id="UP000701801">
    <property type="component" value="Unassembled WGS sequence"/>
</dbReference>
<sequence>MMLQTVTFTPRCATLTQTALKPFSAQRFHAQHSPTSNPSPHHHNYNLPQSFNPLYSSLQSPPLRSTSIKTVTMNRFQQLRSLNTSHPSLQRPSIPRSSTAPASLPTFAFAFDIDGVLLRSSAPLPRAAEALQYLHNNNIPFILLTNGGGKHESARVAELSSKLGVPLSIENFIQSHTPFKQLVESSETKEGLADKTVLVTGGDGDKCRKVAEMYGFKKVVTPGDILMAYPTIWPFNQIFSDYYRNNTRPLPKPVNLDNLPESLKIDAVFVFNDPRDWALDSQIILDLLLSKEGYLGTYSDKNGNSSLPNNGWQQDGQPKLYFSNPDLFWATSHHMPRLGQGGFQASLHGVWNATTNGATLDRTIIGKPHAATYIYAEDVLTKYRNQLSPASGVKAGKLDRVFMVGDNPESDILGANQFKSNRGTDWTSILVKTGVYRDGTEPAHKPVAIVKDVFDAVEWALGEEKWDGRID</sequence>
<dbReference type="OrthoDB" id="10251048at2759"/>
<name>A0A9N9LR41_9HELO</name>
<dbReference type="GO" id="GO:0046474">
    <property type="term" value="P:glycerophospholipid biosynthetic process"/>
    <property type="evidence" value="ECO:0007669"/>
    <property type="project" value="TreeGrafter"/>
</dbReference>
<gene>
    <name evidence="2" type="ORF">HYALB_00005904</name>
</gene>
<dbReference type="NCBIfam" id="TIGR01460">
    <property type="entry name" value="HAD-SF-IIA"/>
    <property type="match status" value="1"/>
</dbReference>